<dbReference type="Proteomes" id="UP000297245">
    <property type="component" value="Unassembled WGS sequence"/>
</dbReference>
<dbReference type="EMBL" id="ML179411">
    <property type="protein sequence ID" value="THU88376.1"/>
    <property type="molecule type" value="Genomic_DNA"/>
</dbReference>
<evidence type="ECO:0000313" key="2">
    <source>
        <dbReference type="Proteomes" id="UP000297245"/>
    </source>
</evidence>
<dbReference type="OrthoDB" id="3256444at2759"/>
<feature type="non-terminal residue" evidence="1">
    <location>
        <position position="1"/>
    </location>
</feature>
<proteinExistence type="predicted"/>
<evidence type="ECO:0000313" key="1">
    <source>
        <dbReference type="EMBL" id="THU88376.1"/>
    </source>
</evidence>
<protein>
    <submittedName>
        <fullName evidence="1">Uncharacterized protein</fullName>
    </submittedName>
</protein>
<gene>
    <name evidence="1" type="ORF">K435DRAFT_679978</name>
</gene>
<name>A0A4S8LGZ8_DENBC</name>
<accession>A0A4S8LGZ8</accession>
<dbReference type="AlphaFoldDB" id="A0A4S8LGZ8"/>
<organism evidence="1 2">
    <name type="scientific">Dendrothele bispora (strain CBS 962.96)</name>
    <dbReference type="NCBI Taxonomy" id="1314807"/>
    <lineage>
        <taxon>Eukaryota</taxon>
        <taxon>Fungi</taxon>
        <taxon>Dikarya</taxon>
        <taxon>Basidiomycota</taxon>
        <taxon>Agaricomycotina</taxon>
        <taxon>Agaricomycetes</taxon>
        <taxon>Agaricomycetidae</taxon>
        <taxon>Agaricales</taxon>
        <taxon>Agaricales incertae sedis</taxon>
        <taxon>Dendrothele</taxon>
    </lineage>
</organism>
<sequence length="143" mass="16351">IVFDTTTCRRHLQAYHSGKYQLRATQNDFLSMLPNDATARRIEEKAASQSTLDVHVQALPERKTVVPYSDALFREAAIEWLTETNQPIEAVEHPKFQNMIQSASRATNGVNIPSRKVTRQAIMDLFKKNIVELRRRLLVSTSL</sequence>
<keyword evidence="2" id="KW-1185">Reference proteome</keyword>
<reference evidence="1 2" key="1">
    <citation type="journal article" date="2019" name="Nat. Ecol. Evol.">
        <title>Megaphylogeny resolves global patterns of mushroom evolution.</title>
        <authorList>
            <person name="Varga T."/>
            <person name="Krizsan K."/>
            <person name="Foldi C."/>
            <person name="Dima B."/>
            <person name="Sanchez-Garcia M."/>
            <person name="Sanchez-Ramirez S."/>
            <person name="Szollosi G.J."/>
            <person name="Szarkandi J.G."/>
            <person name="Papp V."/>
            <person name="Albert L."/>
            <person name="Andreopoulos W."/>
            <person name="Angelini C."/>
            <person name="Antonin V."/>
            <person name="Barry K.W."/>
            <person name="Bougher N.L."/>
            <person name="Buchanan P."/>
            <person name="Buyck B."/>
            <person name="Bense V."/>
            <person name="Catcheside P."/>
            <person name="Chovatia M."/>
            <person name="Cooper J."/>
            <person name="Damon W."/>
            <person name="Desjardin D."/>
            <person name="Finy P."/>
            <person name="Geml J."/>
            <person name="Haridas S."/>
            <person name="Hughes K."/>
            <person name="Justo A."/>
            <person name="Karasinski D."/>
            <person name="Kautmanova I."/>
            <person name="Kiss B."/>
            <person name="Kocsube S."/>
            <person name="Kotiranta H."/>
            <person name="LaButti K.M."/>
            <person name="Lechner B.E."/>
            <person name="Liimatainen K."/>
            <person name="Lipzen A."/>
            <person name="Lukacs Z."/>
            <person name="Mihaltcheva S."/>
            <person name="Morgado L.N."/>
            <person name="Niskanen T."/>
            <person name="Noordeloos M.E."/>
            <person name="Ohm R.A."/>
            <person name="Ortiz-Santana B."/>
            <person name="Ovrebo C."/>
            <person name="Racz N."/>
            <person name="Riley R."/>
            <person name="Savchenko A."/>
            <person name="Shiryaev A."/>
            <person name="Soop K."/>
            <person name="Spirin V."/>
            <person name="Szebenyi C."/>
            <person name="Tomsovsky M."/>
            <person name="Tulloss R.E."/>
            <person name="Uehling J."/>
            <person name="Grigoriev I.V."/>
            <person name="Vagvolgyi C."/>
            <person name="Papp T."/>
            <person name="Martin F.M."/>
            <person name="Miettinen O."/>
            <person name="Hibbett D.S."/>
            <person name="Nagy L.G."/>
        </authorList>
    </citation>
    <scope>NUCLEOTIDE SEQUENCE [LARGE SCALE GENOMIC DNA]</scope>
    <source>
        <strain evidence="1 2">CBS 962.96</strain>
    </source>
</reference>